<proteinExistence type="inferred from homology"/>
<protein>
    <recommendedName>
        <fullName evidence="2">small monomeric GTPase</fullName>
        <ecNumber evidence="2">3.6.5.2</ecNumber>
    </recommendedName>
</protein>
<keyword evidence="6" id="KW-1185">Reference proteome</keyword>
<dbReference type="EMBL" id="CAJFCJ010000011">
    <property type="protein sequence ID" value="CAD5119837.1"/>
    <property type="molecule type" value="Genomic_DNA"/>
</dbReference>
<organism evidence="5 6">
    <name type="scientific">Dimorphilus gyrociliatus</name>
    <dbReference type="NCBI Taxonomy" id="2664684"/>
    <lineage>
        <taxon>Eukaryota</taxon>
        <taxon>Metazoa</taxon>
        <taxon>Spiralia</taxon>
        <taxon>Lophotrochozoa</taxon>
        <taxon>Annelida</taxon>
        <taxon>Polychaeta</taxon>
        <taxon>Polychaeta incertae sedis</taxon>
        <taxon>Dinophilidae</taxon>
        <taxon>Dimorphilus</taxon>
    </lineage>
</organism>
<dbReference type="SMART" id="SM00173">
    <property type="entry name" value="RAS"/>
    <property type="match status" value="1"/>
</dbReference>
<dbReference type="Gene3D" id="3.40.50.300">
    <property type="entry name" value="P-loop containing nucleotide triphosphate hydrolases"/>
    <property type="match status" value="1"/>
</dbReference>
<dbReference type="PROSITE" id="PS51421">
    <property type="entry name" value="RAS"/>
    <property type="match status" value="1"/>
</dbReference>
<dbReference type="AlphaFoldDB" id="A0A7I8VV43"/>
<evidence type="ECO:0000313" key="5">
    <source>
        <dbReference type="EMBL" id="CAD5119837.1"/>
    </source>
</evidence>
<evidence type="ECO:0000256" key="2">
    <source>
        <dbReference type="ARBA" id="ARBA00011984"/>
    </source>
</evidence>
<comment type="similarity">
    <text evidence="1">Belongs to the small GTPase superfamily. Ras family.</text>
</comment>
<sequence>MNIDKDEVNLELIDTCSDIQWDNINLEEIDGFIIIYCITDDGSIKEAQEIITRIKGTKPTDNILLIGNKLDLNHLRKVSMLDGKKLSESINCLFRELSVSESYSSVKEATEIIVRMIRKPLMNVTQERRLPSIATLTTVKRVIRQKIARSRSDSLSYESMNK</sequence>
<dbReference type="EC" id="3.6.5.2" evidence="2"/>
<dbReference type="InterPro" id="IPR001806">
    <property type="entry name" value="Small_GTPase"/>
</dbReference>
<evidence type="ECO:0000256" key="1">
    <source>
        <dbReference type="ARBA" id="ARBA00008344"/>
    </source>
</evidence>
<evidence type="ECO:0000313" key="6">
    <source>
        <dbReference type="Proteomes" id="UP000549394"/>
    </source>
</evidence>
<name>A0A7I8VV43_9ANNE</name>
<evidence type="ECO:0000256" key="3">
    <source>
        <dbReference type="ARBA" id="ARBA00022801"/>
    </source>
</evidence>
<comment type="catalytic activity">
    <reaction evidence="4">
        <text>GTP + H2O = GDP + phosphate + H(+)</text>
        <dbReference type="Rhea" id="RHEA:19669"/>
        <dbReference type="ChEBI" id="CHEBI:15377"/>
        <dbReference type="ChEBI" id="CHEBI:15378"/>
        <dbReference type="ChEBI" id="CHEBI:37565"/>
        <dbReference type="ChEBI" id="CHEBI:43474"/>
        <dbReference type="ChEBI" id="CHEBI:58189"/>
        <dbReference type="EC" id="3.6.5.2"/>
    </reaction>
</comment>
<gene>
    <name evidence="5" type="ORF">DGYR_LOCUS8023</name>
</gene>
<evidence type="ECO:0000256" key="4">
    <source>
        <dbReference type="ARBA" id="ARBA00048098"/>
    </source>
</evidence>
<dbReference type="GO" id="GO:0003925">
    <property type="term" value="F:G protein activity"/>
    <property type="evidence" value="ECO:0007669"/>
    <property type="project" value="UniProtKB-EC"/>
</dbReference>
<dbReference type="PROSITE" id="PS51419">
    <property type="entry name" value="RAB"/>
    <property type="match status" value="1"/>
</dbReference>
<dbReference type="GO" id="GO:0005525">
    <property type="term" value="F:GTP binding"/>
    <property type="evidence" value="ECO:0007669"/>
    <property type="project" value="InterPro"/>
</dbReference>
<dbReference type="SUPFAM" id="SSF52540">
    <property type="entry name" value="P-loop containing nucleoside triphosphate hydrolases"/>
    <property type="match status" value="1"/>
</dbReference>
<accession>A0A7I8VV43</accession>
<dbReference type="Pfam" id="PF00071">
    <property type="entry name" value="Ras"/>
    <property type="match status" value="1"/>
</dbReference>
<dbReference type="OrthoDB" id="18798at2759"/>
<dbReference type="Proteomes" id="UP000549394">
    <property type="component" value="Unassembled WGS sequence"/>
</dbReference>
<comment type="caution">
    <text evidence="5">The sequence shown here is derived from an EMBL/GenBank/DDBJ whole genome shotgun (WGS) entry which is preliminary data.</text>
</comment>
<dbReference type="PANTHER" id="PTHR45704">
    <property type="entry name" value="RAS-LIKE FAMILY MEMBER 11"/>
    <property type="match status" value="1"/>
</dbReference>
<dbReference type="InterPro" id="IPR051065">
    <property type="entry name" value="Ras-related_GTPase"/>
</dbReference>
<dbReference type="InterPro" id="IPR027417">
    <property type="entry name" value="P-loop_NTPase"/>
</dbReference>
<reference evidence="5 6" key="1">
    <citation type="submission" date="2020-08" db="EMBL/GenBank/DDBJ databases">
        <authorList>
            <person name="Hejnol A."/>
        </authorList>
    </citation>
    <scope>NUCLEOTIDE SEQUENCE [LARGE SCALE GENOMIC DNA]</scope>
</reference>
<keyword evidence="3" id="KW-0378">Hydrolase</keyword>